<evidence type="ECO:0008006" key="4">
    <source>
        <dbReference type="Google" id="ProtNLM"/>
    </source>
</evidence>
<feature type="signal peptide" evidence="1">
    <location>
        <begin position="1"/>
        <end position="27"/>
    </location>
</feature>
<proteinExistence type="predicted"/>
<sequence length="205" mass="21680">MGLFKGPRVVRAVMVAFALSFSLSGCLSTKTYVDPTLPTVSRTDLRAPANPRSANVLFEFRTKGNANARATQEVRPMVIQAVEESGLFSSVSDTASVPAGSQLKVVIDNVPVTDNAAAKGFGTGLTLGLAGSMVTDGYVCTVSYTADGTTTETVVNHALHTTIGNHGGPDGLAPMPMQQALTTLVHQMVFNALKDFSDRRLFEEQ</sequence>
<keyword evidence="3" id="KW-1185">Reference proteome</keyword>
<evidence type="ECO:0000313" key="2">
    <source>
        <dbReference type="EMBL" id="NZA28305.1"/>
    </source>
</evidence>
<organism evidence="2 3">
    <name type="scientific">Luteimonas salinisoli</name>
    <dbReference type="NCBI Taxonomy" id="2752307"/>
    <lineage>
        <taxon>Bacteria</taxon>
        <taxon>Pseudomonadati</taxon>
        <taxon>Pseudomonadota</taxon>
        <taxon>Gammaproteobacteria</taxon>
        <taxon>Lysobacterales</taxon>
        <taxon>Lysobacteraceae</taxon>
        <taxon>Luteimonas</taxon>
    </lineage>
</organism>
<dbReference type="AlphaFoldDB" id="A0A853JHF6"/>
<dbReference type="RefSeq" id="WP_180680060.1">
    <property type="nucleotide sequence ID" value="NZ_JACCKA010000091.1"/>
</dbReference>
<reference evidence="2 3" key="1">
    <citation type="submission" date="2020-07" db="EMBL/GenBank/DDBJ databases">
        <title>Luteimonas sp. SJ-92.</title>
        <authorList>
            <person name="Huang X.-X."/>
            <person name="Xu L."/>
            <person name="Sun J.-Q."/>
        </authorList>
    </citation>
    <scope>NUCLEOTIDE SEQUENCE [LARGE SCALE GENOMIC DNA]</scope>
    <source>
        <strain evidence="2 3">SJ-92</strain>
    </source>
</reference>
<gene>
    <name evidence="2" type="ORF">H0E84_18170</name>
</gene>
<keyword evidence="1" id="KW-0732">Signal</keyword>
<accession>A0A853JHF6</accession>
<evidence type="ECO:0000256" key="1">
    <source>
        <dbReference type="SAM" id="SignalP"/>
    </source>
</evidence>
<feature type="chain" id="PRO_5032973916" description="DUF4410 domain-containing protein" evidence="1">
    <location>
        <begin position="28"/>
        <end position="205"/>
    </location>
</feature>
<dbReference type="PROSITE" id="PS51257">
    <property type="entry name" value="PROKAR_LIPOPROTEIN"/>
    <property type="match status" value="1"/>
</dbReference>
<dbReference type="EMBL" id="JACCKA010000091">
    <property type="protein sequence ID" value="NZA28305.1"/>
    <property type="molecule type" value="Genomic_DNA"/>
</dbReference>
<evidence type="ECO:0000313" key="3">
    <source>
        <dbReference type="Proteomes" id="UP000578091"/>
    </source>
</evidence>
<dbReference type="Proteomes" id="UP000578091">
    <property type="component" value="Unassembled WGS sequence"/>
</dbReference>
<name>A0A853JHF6_9GAMM</name>
<comment type="caution">
    <text evidence="2">The sequence shown here is derived from an EMBL/GenBank/DDBJ whole genome shotgun (WGS) entry which is preliminary data.</text>
</comment>
<protein>
    <recommendedName>
        <fullName evidence="4">DUF4410 domain-containing protein</fullName>
    </recommendedName>
</protein>